<dbReference type="AlphaFoldDB" id="A0A803JD36"/>
<sequence>MGVIQTIVMLLLSGTASPLCATCQVHVFCSRGESLTDQHLSIMMEAKEEYCHFRIPNMPYTGRCTDVSSVTLINATCLRLETMDLDLRDLILEYGTTHIGKSAQSLLAGCCDSSPNDKTRGLIIGLVVSAVVTLSSVAYRCIKRRNNLPGTKKEESDTPREQPTDREEAKARDEPKSF</sequence>
<organism evidence="3">
    <name type="scientific">Xenopus tropicalis</name>
    <name type="common">Western clawed frog</name>
    <name type="synonym">Silurana tropicalis</name>
    <dbReference type="NCBI Taxonomy" id="8364"/>
    <lineage>
        <taxon>Eukaryota</taxon>
        <taxon>Metazoa</taxon>
        <taxon>Chordata</taxon>
        <taxon>Craniata</taxon>
        <taxon>Vertebrata</taxon>
        <taxon>Euteleostomi</taxon>
        <taxon>Amphibia</taxon>
        <taxon>Batrachia</taxon>
        <taxon>Anura</taxon>
        <taxon>Pipoidea</taxon>
        <taxon>Pipidae</taxon>
        <taxon>Xenopodinae</taxon>
        <taxon>Xenopus</taxon>
        <taxon>Silurana</taxon>
    </lineage>
</organism>
<feature type="signal peptide" evidence="2">
    <location>
        <begin position="1"/>
        <end position="21"/>
    </location>
</feature>
<reference evidence="3" key="1">
    <citation type="journal article" date="2010" name="Science">
        <title>The genome of the Western clawed frog Xenopus tropicalis.</title>
        <authorList>
            <person name="Hellsten U."/>
            <person name="Harland R.M."/>
            <person name="Gilchrist M.J."/>
            <person name="Hendrix D."/>
            <person name="Jurka J."/>
            <person name="Kapitonov V."/>
            <person name="Ovcharenko I."/>
            <person name="Putnam N.H."/>
            <person name="Shu S."/>
            <person name="Taher L."/>
            <person name="Blitz I.L."/>
            <person name="Blumberg B."/>
            <person name="Dichmann D.S."/>
            <person name="Dubchak I."/>
            <person name="Amaya E."/>
            <person name="Detter J.C."/>
            <person name="Fletcher R."/>
            <person name="Gerhard D.S."/>
            <person name="Goodstein D."/>
            <person name="Graves T."/>
            <person name="Grigoriev I.V."/>
            <person name="Grimwood J."/>
            <person name="Kawashima T."/>
            <person name="Lindquist E."/>
            <person name="Lucas S.M."/>
            <person name="Mead P.E."/>
            <person name="Mitros T."/>
            <person name="Ogino H."/>
            <person name="Ohta Y."/>
            <person name="Poliakov A.V."/>
            <person name="Pollet N."/>
            <person name="Robert J."/>
            <person name="Salamov A."/>
            <person name="Sater A.K."/>
            <person name="Schmutz J."/>
            <person name="Terry A."/>
            <person name="Vize P.D."/>
            <person name="Warren W.C."/>
            <person name="Wells D."/>
            <person name="Wills A."/>
            <person name="Wilson R.K."/>
            <person name="Zimmerman L.B."/>
            <person name="Zorn A.M."/>
            <person name="Grainger R."/>
            <person name="Grammer T."/>
            <person name="Khokha M.K."/>
            <person name="Richardson P.M."/>
            <person name="Rokhsar D.S."/>
        </authorList>
    </citation>
    <scope>NUCLEOTIDE SEQUENCE [LARGE SCALE GENOMIC DNA]</scope>
    <source>
        <strain evidence="3">Nigerian</strain>
    </source>
</reference>
<protein>
    <submittedName>
        <fullName evidence="3">Uncharacterized protein</fullName>
    </submittedName>
</protein>
<proteinExistence type="predicted"/>
<feature type="region of interest" description="Disordered" evidence="1">
    <location>
        <begin position="148"/>
        <end position="178"/>
    </location>
</feature>
<accession>A0A803JD36</accession>
<feature type="chain" id="PRO_5031536830" evidence="2">
    <location>
        <begin position="22"/>
        <end position="178"/>
    </location>
</feature>
<reference evidence="3" key="2">
    <citation type="submission" date="2021-03" db="UniProtKB">
        <authorList>
            <consortium name="Ensembl"/>
        </authorList>
    </citation>
    <scope>IDENTIFICATION</scope>
</reference>
<feature type="compositionally biased region" description="Basic and acidic residues" evidence="1">
    <location>
        <begin position="151"/>
        <end position="178"/>
    </location>
</feature>
<name>A0A803JD36_XENTR</name>
<evidence type="ECO:0000256" key="2">
    <source>
        <dbReference type="SAM" id="SignalP"/>
    </source>
</evidence>
<dbReference type="Ensembl" id="ENSXETT00000108947">
    <property type="protein sequence ID" value="ENSXETP00000105798"/>
    <property type="gene ID" value="ENSXETG00000044801"/>
</dbReference>
<dbReference type="InParanoid" id="A0A803JD36"/>
<dbReference type="GeneTree" id="ENSGT01000000222221"/>
<evidence type="ECO:0000256" key="1">
    <source>
        <dbReference type="SAM" id="MobiDB-lite"/>
    </source>
</evidence>
<evidence type="ECO:0000313" key="3">
    <source>
        <dbReference type="Ensembl" id="ENSXETP00000105798"/>
    </source>
</evidence>
<keyword evidence="2" id="KW-0732">Signal</keyword>